<proteinExistence type="predicted"/>
<dbReference type="KEGG" id="nwl:NWFMUON74_56410"/>
<name>A0A7G1KV61_9NOCA</name>
<dbReference type="EMBL" id="AP023396">
    <property type="protein sequence ID" value="BCK57869.1"/>
    <property type="molecule type" value="Genomic_DNA"/>
</dbReference>
<accession>A0A7G1KV61</accession>
<keyword evidence="2" id="KW-1185">Reference proteome</keyword>
<gene>
    <name evidence="1" type="ORF">NWFMUON74_56410</name>
</gene>
<evidence type="ECO:0000313" key="2">
    <source>
        <dbReference type="Proteomes" id="UP000516173"/>
    </source>
</evidence>
<protein>
    <submittedName>
        <fullName evidence="1">Uncharacterized protein</fullName>
    </submittedName>
</protein>
<dbReference type="AlphaFoldDB" id="A0A7G1KV61"/>
<dbReference type="Proteomes" id="UP000516173">
    <property type="component" value="Chromosome"/>
</dbReference>
<evidence type="ECO:0000313" key="1">
    <source>
        <dbReference type="EMBL" id="BCK57869.1"/>
    </source>
</evidence>
<reference evidence="1 2" key="1">
    <citation type="submission" date="2020-08" db="EMBL/GenBank/DDBJ databases">
        <title>Genome Sequencing of Nocardia wallacei strain FMUON74 and assembly.</title>
        <authorList>
            <person name="Toyokawa M."/>
            <person name="Uesaka K."/>
        </authorList>
    </citation>
    <scope>NUCLEOTIDE SEQUENCE [LARGE SCALE GENOMIC DNA]</scope>
    <source>
        <strain evidence="1 2">FMUON74</strain>
    </source>
</reference>
<organism evidence="1 2">
    <name type="scientific">Nocardia wallacei</name>
    <dbReference type="NCBI Taxonomy" id="480035"/>
    <lineage>
        <taxon>Bacteria</taxon>
        <taxon>Bacillati</taxon>
        <taxon>Actinomycetota</taxon>
        <taxon>Actinomycetes</taxon>
        <taxon>Mycobacteriales</taxon>
        <taxon>Nocardiaceae</taxon>
        <taxon>Nocardia</taxon>
    </lineage>
</organism>
<sequence length="152" mass="17145">MTDEQIIVLHRGIGVAANRGEYREEDGFNAMVVGDSISENIWMSLRQLAERQPDRVKRIVEKCANSDIEEDWDLPANAVSGLVDQDYPFVRDTLIRFITDRSYGTAIATDGAERAAEKLIRDRLTDGQIADFNYHYILAGGEDELRAADPNR</sequence>